<protein>
    <submittedName>
        <fullName evidence="2">Uncharacterized protein</fullName>
    </submittedName>
</protein>
<dbReference type="AlphaFoldDB" id="A0AAV5VX90"/>
<keyword evidence="1" id="KW-1133">Transmembrane helix</keyword>
<feature type="non-terminal residue" evidence="2">
    <location>
        <position position="1"/>
    </location>
</feature>
<proteinExistence type="predicted"/>
<feature type="non-terminal residue" evidence="2">
    <location>
        <position position="104"/>
    </location>
</feature>
<accession>A0AAV5VX90</accession>
<reference evidence="2" key="1">
    <citation type="submission" date="2023-10" db="EMBL/GenBank/DDBJ databases">
        <title>Genome assembly of Pristionchus species.</title>
        <authorList>
            <person name="Yoshida K."/>
            <person name="Sommer R.J."/>
        </authorList>
    </citation>
    <scope>NUCLEOTIDE SEQUENCE</scope>
    <source>
        <strain evidence="2">RS5133</strain>
    </source>
</reference>
<keyword evidence="1" id="KW-0812">Transmembrane</keyword>
<evidence type="ECO:0000256" key="1">
    <source>
        <dbReference type="SAM" id="Phobius"/>
    </source>
</evidence>
<keyword evidence="3" id="KW-1185">Reference proteome</keyword>
<name>A0AAV5VX90_9BILA</name>
<evidence type="ECO:0000313" key="3">
    <source>
        <dbReference type="Proteomes" id="UP001432322"/>
    </source>
</evidence>
<comment type="caution">
    <text evidence="2">The sequence shown here is derived from an EMBL/GenBank/DDBJ whole genome shotgun (WGS) entry which is preliminary data.</text>
</comment>
<gene>
    <name evidence="2" type="ORF">PFISCL1PPCAC_14306</name>
</gene>
<dbReference type="Proteomes" id="UP001432322">
    <property type="component" value="Unassembled WGS sequence"/>
</dbReference>
<dbReference type="EMBL" id="BTSY01000004">
    <property type="protein sequence ID" value="GMT23009.1"/>
    <property type="molecule type" value="Genomic_DNA"/>
</dbReference>
<feature type="transmembrane region" description="Helical" evidence="1">
    <location>
        <begin position="67"/>
        <end position="95"/>
    </location>
</feature>
<evidence type="ECO:0000313" key="2">
    <source>
        <dbReference type="EMBL" id="GMT23009.1"/>
    </source>
</evidence>
<keyword evidence="1" id="KW-0472">Membrane</keyword>
<feature type="transmembrane region" description="Helical" evidence="1">
    <location>
        <begin position="22"/>
        <end position="46"/>
    </location>
</feature>
<organism evidence="2 3">
    <name type="scientific">Pristionchus fissidentatus</name>
    <dbReference type="NCBI Taxonomy" id="1538716"/>
    <lineage>
        <taxon>Eukaryota</taxon>
        <taxon>Metazoa</taxon>
        <taxon>Ecdysozoa</taxon>
        <taxon>Nematoda</taxon>
        <taxon>Chromadorea</taxon>
        <taxon>Rhabditida</taxon>
        <taxon>Rhabditina</taxon>
        <taxon>Diplogasteromorpha</taxon>
        <taxon>Diplogasteroidea</taxon>
        <taxon>Neodiplogasteridae</taxon>
        <taxon>Pristionchus</taxon>
    </lineage>
</organism>
<sequence>QSFLLALECTLLSLFFFERLHLLQSVVLVRFLLVVSIGDLLLFVLLQRFLLPVHLRRRRVLHLQVRSVLGGGIVHLLLLLISFFLLLFVLLLLFFRFLLFLLLL</sequence>